<keyword evidence="1" id="KW-0805">Transcription regulation</keyword>
<dbReference type="InterPro" id="IPR019888">
    <property type="entry name" value="Tscrpt_reg_AsnC-like"/>
</dbReference>
<dbReference type="KEGG" id="tagg:NF865_00145"/>
<dbReference type="InterPro" id="IPR054609">
    <property type="entry name" value="PF0864-like_C"/>
</dbReference>
<dbReference type="CDD" id="cd00090">
    <property type="entry name" value="HTH_ARSR"/>
    <property type="match status" value="1"/>
</dbReference>
<evidence type="ECO:0000256" key="3">
    <source>
        <dbReference type="ARBA" id="ARBA00023163"/>
    </source>
</evidence>
<dbReference type="Gene3D" id="3.30.70.920">
    <property type="match status" value="1"/>
</dbReference>
<proteinExistence type="predicted"/>
<dbReference type="GO" id="GO:0005829">
    <property type="term" value="C:cytosol"/>
    <property type="evidence" value="ECO:0007669"/>
    <property type="project" value="TreeGrafter"/>
</dbReference>
<accession>A0A9E7SNS8</accession>
<keyword evidence="3" id="KW-0804">Transcription</keyword>
<dbReference type="InterPro" id="IPR011991">
    <property type="entry name" value="ArsR-like_HTH"/>
</dbReference>
<dbReference type="SUPFAM" id="SSF46785">
    <property type="entry name" value="Winged helix' DNA-binding domain"/>
    <property type="match status" value="1"/>
</dbReference>
<dbReference type="Proteomes" id="UP001055732">
    <property type="component" value="Chromosome"/>
</dbReference>
<dbReference type="Gene3D" id="1.10.10.10">
    <property type="entry name" value="Winged helix-like DNA-binding domain superfamily/Winged helix DNA-binding domain"/>
    <property type="match status" value="1"/>
</dbReference>
<sequence>MSKVAYLDDLDRAILKVLKEDARATISEISEKINKPESTVHFRIKKLIERGIIEKYTIVLGEVARPKEVAFVVLELEKPVIEDFLGRYLEYVSRNLAMLPNVLLVAKTEDDKIVALVGAETKEELSEFIEENIQSIPSVREVVVYPVAEFKKGEDIKGVLLEV</sequence>
<evidence type="ECO:0000256" key="1">
    <source>
        <dbReference type="ARBA" id="ARBA00023015"/>
    </source>
</evidence>
<dbReference type="EMBL" id="CP099582">
    <property type="protein sequence ID" value="USS40689.1"/>
    <property type="molecule type" value="Genomic_DNA"/>
</dbReference>
<evidence type="ECO:0000259" key="4">
    <source>
        <dbReference type="PROSITE" id="PS50956"/>
    </source>
</evidence>
<dbReference type="Pfam" id="PF13412">
    <property type="entry name" value="HTH_24"/>
    <property type="match status" value="1"/>
</dbReference>
<organism evidence="5 6">
    <name type="scientific">Thermococcus aggregans</name>
    <dbReference type="NCBI Taxonomy" id="110163"/>
    <lineage>
        <taxon>Archaea</taxon>
        <taxon>Methanobacteriati</taxon>
        <taxon>Methanobacteriota</taxon>
        <taxon>Thermococci</taxon>
        <taxon>Thermococcales</taxon>
        <taxon>Thermococcaceae</taxon>
        <taxon>Thermococcus</taxon>
    </lineage>
</organism>
<dbReference type="InterPro" id="IPR036388">
    <property type="entry name" value="WH-like_DNA-bd_sf"/>
</dbReference>
<dbReference type="PANTHER" id="PTHR30154">
    <property type="entry name" value="LEUCINE-RESPONSIVE REGULATORY PROTEIN"/>
    <property type="match status" value="1"/>
</dbReference>
<dbReference type="PRINTS" id="PR00033">
    <property type="entry name" value="HTHASNC"/>
</dbReference>
<dbReference type="PANTHER" id="PTHR30154:SF34">
    <property type="entry name" value="TRANSCRIPTIONAL REGULATOR AZLB"/>
    <property type="match status" value="1"/>
</dbReference>
<feature type="domain" description="HTH asnC-type" evidence="4">
    <location>
        <begin position="7"/>
        <end position="72"/>
    </location>
</feature>
<reference evidence="5" key="2">
    <citation type="submission" date="2022-06" db="EMBL/GenBank/DDBJ databases">
        <authorList>
            <person name="Park Y.-J."/>
        </authorList>
    </citation>
    <scope>NUCLEOTIDE SEQUENCE</scope>
    <source>
        <strain evidence="5">TY</strain>
    </source>
</reference>
<dbReference type="AlphaFoldDB" id="A0A9E7SNS8"/>
<keyword evidence="6" id="KW-1185">Reference proteome</keyword>
<reference evidence="5" key="1">
    <citation type="journal article" date="1998" name="Int. J. Syst. Bacteriol. 48 Pt">
        <title>Thermococcus guaymasensis sp. nov. and Thermococcus aggregans sp. nov., two novel thermophilic archaea isolated from the Guaymas Basin hydrothermal vent site.</title>
        <authorList>
            <person name="Canganella F."/>
            <person name="Jones W.J."/>
            <person name="Gambacorta A."/>
            <person name="Antranikian G."/>
        </authorList>
    </citation>
    <scope>NUCLEOTIDE SEQUENCE</scope>
    <source>
        <strain evidence="5">TY</strain>
    </source>
</reference>
<gene>
    <name evidence="5" type="ORF">NF865_00145</name>
</gene>
<keyword evidence="2" id="KW-0238">DNA-binding</keyword>
<dbReference type="InterPro" id="IPR036390">
    <property type="entry name" value="WH_DNA-bd_sf"/>
</dbReference>
<evidence type="ECO:0000256" key="2">
    <source>
        <dbReference type="ARBA" id="ARBA00023125"/>
    </source>
</evidence>
<dbReference type="SMART" id="SM00344">
    <property type="entry name" value="HTH_ASNC"/>
    <property type="match status" value="1"/>
</dbReference>
<dbReference type="Pfam" id="PF22482">
    <property type="entry name" value="AsnC_trans_reg_3"/>
    <property type="match status" value="1"/>
</dbReference>
<dbReference type="InterPro" id="IPR000485">
    <property type="entry name" value="AsnC-type_HTH_dom"/>
</dbReference>
<dbReference type="GO" id="GO:0043200">
    <property type="term" value="P:response to amino acid"/>
    <property type="evidence" value="ECO:0007669"/>
    <property type="project" value="TreeGrafter"/>
</dbReference>
<dbReference type="GO" id="GO:0043565">
    <property type="term" value="F:sequence-specific DNA binding"/>
    <property type="evidence" value="ECO:0007669"/>
    <property type="project" value="InterPro"/>
</dbReference>
<dbReference type="PROSITE" id="PS50956">
    <property type="entry name" value="HTH_ASNC_2"/>
    <property type="match status" value="1"/>
</dbReference>
<evidence type="ECO:0000313" key="5">
    <source>
        <dbReference type="EMBL" id="USS40689.1"/>
    </source>
</evidence>
<evidence type="ECO:0000313" key="6">
    <source>
        <dbReference type="Proteomes" id="UP001055732"/>
    </source>
</evidence>
<name>A0A9E7SNS8_THEAG</name>
<protein>
    <submittedName>
        <fullName evidence="5">Lrp/AsnC family transcriptional regulator</fullName>
    </submittedName>
</protein>